<keyword evidence="2" id="KW-1185">Reference proteome</keyword>
<name>A0ABD0KEI6_9CAEN</name>
<proteinExistence type="predicted"/>
<dbReference type="EMBL" id="JACVVK020000193">
    <property type="protein sequence ID" value="KAK7485514.1"/>
    <property type="molecule type" value="Genomic_DNA"/>
</dbReference>
<gene>
    <name evidence="1" type="ORF">BaRGS_00023202</name>
</gene>
<sequence length="82" mass="8968">MNSLSGEPMKDGEVGPTGEMVDFRTCSSSFILVILSEQKDESVSAAGFSSSSGRTEDASFLPRRLFTMEYSLRGSDVDREFT</sequence>
<dbReference type="Proteomes" id="UP001519460">
    <property type="component" value="Unassembled WGS sequence"/>
</dbReference>
<reference evidence="1 2" key="1">
    <citation type="journal article" date="2023" name="Sci. Data">
        <title>Genome assembly of the Korean intertidal mud-creeper Batillaria attramentaria.</title>
        <authorList>
            <person name="Patra A.K."/>
            <person name="Ho P.T."/>
            <person name="Jun S."/>
            <person name="Lee S.J."/>
            <person name="Kim Y."/>
            <person name="Won Y.J."/>
        </authorList>
    </citation>
    <scope>NUCLEOTIDE SEQUENCE [LARGE SCALE GENOMIC DNA]</scope>
    <source>
        <strain evidence="1">Wonlab-2016</strain>
    </source>
</reference>
<accession>A0ABD0KEI6</accession>
<evidence type="ECO:0000313" key="1">
    <source>
        <dbReference type="EMBL" id="KAK7485514.1"/>
    </source>
</evidence>
<evidence type="ECO:0000313" key="2">
    <source>
        <dbReference type="Proteomes" id="UP001519460"/>
    </source>
</evidence>
<feature type="non-terminal residue" evidence="1">
    <location>
        <position position="82"/>
    </location>
</feature>
<dbReference type="AlphaFoldDB" id="A0ABD0KEI6"/>
<protein>
    <submittedName>
        <fullName evidence="1">Uncharacterized protein</fullName>
    </submittedName>
</protein>
<organism evidence="1 2">
    <name type="scientific">Batillaria attramentaria</name>
    <dbReference type="NCBI Taxonomy" id="370345"/>
    <lineage>
        <taxon>Eukaryota</taxon>
        <taxon>Metazoa</taxon>
        <taxon>Spiralia</taxon>
        <taxon>Lophotrochozoa</taxon>
        <taxon>Mollusca</taxon>
        <taxon>Gastropoda</taxon>
        <taxon>Caenogastropoda</taxon>
        <taxon>Sorbeoconcha</taxon>
        <taxon>Cerithioidea</taxon>
        <taxon>Batillariidae</taxon>
        <taxon>Batillaria</taxon>
    </lineage>
</organism>
<comment type="caution">
    <text evidence="1">The sequence shown here is derived from an EMBL/GenBank/DDBJ whole genome shotgun (WGS) entry which is preliminary data.</text>
</comment>